<evidence type="ECO:0000256" key="4">
    <source>
        <dbReference type="ARBA" id="ARBA00023136"/>
    </source>
</evidence>
<reference evidence="9" key="2">
    <citation type="journal article" date="2021" name="PeerJ">
        <title>Extensive microbial diversity within the chicken gut microbiome revealed by metagenomics and culture.</title>
        <authorList>
            <person name="Gilroy R."/>
            <person name="Ravi A."/>
            <person name="Getino M."/>
            <person name="Pursley I."/>
            <person name="Horton D.L."/>
            <person name="Alikhan N.F."/>
            <person name="Baker D."/>
            <person name="Gharbi K."/>
            <person name="Hall N."/>
            <person name="Watson M."/>
            <person name="Adriaenssens E.M."/>
            <person name="Foster-Nyarko E."/>
            <person name="Jarju S."/>
            <person name="Secka A."/>
            <person name="Antonio M."/>
            <person name="Oren A."/>
            <person name="Chaudhuri R.R."/>
            <person name="La Ragione R."/>
            <person name="Hildebrand F."/>
            <person name="Pallen M.J."/>
        </authorList>
    </citation>
    <scope>NUCLEOTIDE SEQUENCE</scope>
    <source>
        <strain evidence="9">B1-15692</strain>
    </source>
</reference>
<evidence type="ECO:0000256" key="1">
    <source>
        <dbReference type="ARBA" id="ARBA00004442"/>
    </source>
</evidence>
<dbReference type="Pfam" id="PF07980">
    <property type="entry name" value="SusD_RagB"/>
    <property type="match status" value="1"/>
</dbReference>
<comment type="similarity">
    <text evidence="2">Belongs to the SusD family.</text>
</comment>
<reference evidence="9" key="1">
    <citation type="submission" date="2020-10" db="EMBL/GenBank/DDBJ databases">
        <authorList>
            <person name="Gilroy R."/>
        </authorList>
    </citation>
    <scope>NUCLEOTIDE SEQUENCE</scope>
    <source>
        <strain evidence="9">B1-15692</strain>
    </source>
</reference>
<feature type="signal peptide" evidence="6">
    <location>
        <begin position="1"/>
        <end position="21"/>
    </location>
</feature>
<dbReference type="Pfam" id="PF14322">
    <property type="entry name" value="SusD-like_3"/>
    <property type="match status" value="1"/>
</dbReference>
<dbReference type="InterPro" id="IPR033985">
    <property type="entry name" value="SusD-like_N"/>
</dbReference>
<feature type="domain" description="RagB/SusD" evidence="7">
    <location>
        <begin position="302"/>
        <end position="548"/>
    </location>
</feature>
<protein>
    <submittedName>
        <fullName evidence="9">RagB/SusD family nutrient uptake outer membrane protein</fullName>
    </submittedName>
</protein>
<evidence type="ECO:0000313" key="9">
    <source>
        <dbReference type="EMBL" id="MBO8468039.1"/>
    </source>
</evidence>
<keyword evidence="5" id="KW-0998">Cell outer membrane</keyword>
<organism evidence="9 10">
    <name type="scientific">Candidatus Cryptobacteroides faecipullorum</name>
    <dbReference type="NCBI Taxonomy" id="2840764"/>
    <lineage>
        <taxon>Bacteria</taxon>
        <taxon>Pseudomonadati</taxon>
        <taxon>Bacteroidota</taxon>
        <taxon>Bacteroidia</taxon>
        <taxon>Bacteroidales</taxon>
        <taxon>Candidatus Cryptobacteroides</taxon>
    </lineage>
</organism>
<sequence length="548" mass="62058">MKNAVKYTVAFLSGVSLLAFAGCNPLDQAPTNKFTDDTFWSSADRAQSVVNMAYNQMYSHTKFLDDEALSDNIFEQRGGPDTRTIRTGTANASTGLFESEWKWIYQGIKTCNVFMDKVDLVPDLDEGSKAGMIAQIKFIRAYLYFRAVNFYGAVPFFLSDITLDQSKTSVRTPKADIIPQLVSEVESVIPVLPSRDELSASDNGKITKAAAMVLLARIYMYNPDLYPDWASEVADICDDLIHNQAEYGTYSLFTTADEHCSAYENLFMSAYEYNSEVILDYSAMETIKQWTTFNNLAPMAVGSALIQRAPTRELVDDYLMFNGKKIDESGSGYNESDPYSNRDPRLLYTIGCHGKIWKDVNNNGAYTEYTLDVLSNESKDKFSVGSNSTPTGFFVRKYYDMEHGPEFKQWNNIIMMRYADVLLMYAEAKHALGEFDQNVWDETIRPIRERAGFSEDVCAYPSSLGSDQMQDLIRRERRCELALEGLRYYDILRWNIGSDVLNCNVRSSSETGSVILDARVFSDRDKLWSIPQSQLELVPTLLPNNPGY</sequence>
<dbReference type="InterPro" id="IPR012944">
    <property type="entry name" value="SusD_RagB_dom"/>
</dbReference>
<dbReference type="InterPro" id="IPR011990">
    <property type="entry name" value="TPR-like_helical_dom_sf"/>
</dbReference>
<keyword evidence="4" id="KW-0472">Membrane</keyword>
<evidence type="ECO:0000256" key="2">
    <source>
        <dbReference type="ARBA" id="ARBA00006275"/>
    </source>
</evidence>
<dbReference type="AlphaFoldDB" id="A0A9D9IA36"/>
<name>A0A9D9IA36_9BACT</name>
<dbReference type="PROSITE" id="PS51257">
    <property type="entry name" value="PROKAR_LIPOPROTEIN"/>
    <property type="match status" value="1"/>
</dbReference>
<evidence type="ECO:0000313" key="10">
    <source>
        <dbReference type="Proteomes" id="UP000823660"/>
    </source>
</evidence>
<accession>A0A9D9IA36</accession>
<feature type="chain" id="PRO_5039502029" evidence="6">
    <location>
        <begin position="22"/>
        <end position="548"/>
    </location>
</feature>
<evidence type="ECO:0000259" key="7">
    <source>
        <dbReference type="Pfam" id="PF07980"/>
    </source>
</evidence>
<comment type="caution">
    <text evidence="9">The sequence shown here is derived from an EMBL/GenBank/DDBJ whole genome shotgun (WGS) entry which is preliminary data.</text>
</comment>
<evidence type="ECO:0000256" key="6">
    <source>
        <dbReference type="SAM" id="SignalP"/>
    </source>
</evidence>
<dbReference type="Gene3D" id="1.25.40.390">
    <property type="match status" value="1"/>
</dbReference>
<dbReference type="EMBL" id="JADIMH010000067">
    <property type="protein sequence ID" value="MBO8468039.1"/>
    <property type="molecule type" value="Genomic_DNA"/>
</dbReference>
<dbReference type="Proteomes" id="UP000823660">
    <property type="component" value="Unassembled WGS sequence"/>
</dbReference>
<feature type="domain" description="SusD-like N-terminal" evidence="8">
    <location>
        <begin position="91"/>
        <end position="220"/>
    </location>
</feature>
<evidence type="ECO:0000256" key="3">
    <source>
        <dbReference type="ARBA" id="ARBA00022729"/>
    </source>
</evidence>
<proteinExistence type="inferred from homology"/>
<dbReference type="GO" id="GO:0009279">
    <property type="term" value="C:cell outer membrane"/>
    <property type="evidence" value="ECO:0007669"/>
    <property type="project" value="UniProtKB-SubCell"/>
</dbReference>
<keyword evidence="3 6" id="KW-0732">Signal</keyword>
<evidence type="ECO:0000259" key="8">
    <source>
        <dbReference type="Pfam" id="PF14322"/>
    </source>
</evidence>
<evidence type="ECO:0000256" key="5">
    <source>
        <dbReference type="ARBA" id="ARBA00023237"/>
    </source>
</evidence>
<gene>
    <name evidence="9" type="ORF">IAB99_09830</name>
</gene>
<comment type="subcellular location">
    <subcellularLocation>
        <location evidence="1">Cell outer membrane</location>
    </subcellularLocation>
</comment>
<dbReference type="SUPFAM" id="SSF48452">
    <property type="entry name" value="TPR-like"/>
    <property type="match status" value="1"/>
</dbReference>